<accession>A0A9W9MNA8</accession>
<keyword evidence="2" id="KW-1185">Reference proteome</keyword>
<dbReference type="Proteomes" id="UP001150904">
    <property type="component" value="Unassembled WGS sequence"/>
</dbReference>
<sequence>MALDMAGIIKIDSVDSLYICLGHSTYENGWEDGITWTLNGMAVENIFVDIRRDPNHNVGLLDRYYIQPGGSPHWVARPIQIDLIEGSIMCCLGHRSLDCGVPGIYTLGMIGSEIELVYIPQMNPFRHDAPPTPTILNVPTGASCISSALITLQNNPDVGSTKLFIAGTDGFYLFTPEDQKENVDSLRLASKAETI</sequence>
<dbReference type="RefSeq" id="XP_058308849.1">
    <property type="nucleotide sequence ID" value="XM_058452311.1"/>
</dbReference>
<dbReference type="AlphaFoldDB" id="A0A9W9MNA8"/>
<dbReference type="EMBL" id="JAPQKR010000012">
    <property type="protein sequence ID" value="KAJ5204370.1"/>
    <property type="molecule type" value="Genomic_DNA"/>
</dbReference>
<protein>
    <submittedName>
        <fullName evidence="1">Uncharacterized protein</fullName>
    </submittedName>
</protein>
<evidence type="ECO:0000313" key="2">
    <source>
        <dbReference type="Proteomes" id="UP001150904"/>
    </source>
</evidence>
<comment type="caution">
    <text evidence="1">The sequence shown here is derived from an EMBL/GenBank/DDBJ whole genome shotgun (WGS) entry which is preliminary data.</text>
</comment>
<organism evidence="1 2">
    <name type="scientific">Penicillium cinerascens</name>
    <dbReference type="NCBI Taxonomy" id="70096"/>
    <lineage>
        <taxon>Eukaryota</taxon>
        <taxon>Fungi</taxon>
        <taxon>Dikarya</taxon>
        <taxon>Ascomycota</taxon>
        <taxon>Pezizomycotina</taxon>
        <taxon>Eurotiomycetes</taxon>
        <taxon>Eurotiomycetidae</taxon>
        <taxon>Eurotiales</taxon>
        <taxon>Aspergillaceae</taxon>
        <taxon>Penicillium</taxon>
    </lineage>
</organism>
<name>A0A9W9MNA8_9EURO</name>
<proteinExistence type="predicted"/>
<dbReference type="GeneID" id="83179612"/>
<gene>
    <name evidence="1" type="ORF">N7498_005249</name>
</gene>
<reference evidence="1" key="2">
    <citation type="journal article" date="2023" name="IMA Fungus">
        <title>Comparative genomic study of the Penicillium genus elucidates a diverse pangenome and 15 lateral gene transfer events.</title>
        <authorList>
            <person name="Petersen C."/>
            <person name="Sorensen T."/>
            <person name="Nielsen M.R."/>
            <person name="Sondergaard T.E."/>
            <person name="Sorensen J.L."/>
            <person name="Fitzpatrick D.A."/>
            <person name="Frisvad J.C."/>
            <person name="Nielsen K.L."/>
        </authorList>
    </citation>
    <scope>NUCLEOTIDE SEQUENCE</scope>
    <source>
        <strain evidence="1">IBT 15544</strain>
    </source>
</reference>
<evidence type="ECO:0000313" key="1">
    <source>
        <dbReference type="EMBL" id="KAJ5204370.1"/>
    </source>
</evidence>
<reference evidence="1" key="1">
    <citation type="submission" date="2022-12" db="EMBL/GenBank/DDBJ databases">
        <authorList>
            <person name="Petersen C."/>
        </authorList>
    </citation>
    <scope>NUCLEOTIDE SEQUENCE</scope>
    <source>
        <strain evidence="1">IBT 15544</strain>
    </source>
</reference>
<dbReference type="OrthoDB" id="3235083at2759"/>